<feature type="region of interest" description="Disordered" evidence="1">
    <location>
        <begin position="66"/>
        <end position="107"/>
    </location>
</feature>
<feature type="non-terminal residue" evidence="2">
    <location>
        <position position="107"/>
    </location>
</feature>
<feature type="compositionally biased region" description="Low complexity" evidence="1">
    <location>
        <begin position="96"/>
        <end position="107"/>
    </location>
</feature>
<reference evidence="2" key="1">
    <citation type="submission" date="2014-09" db="EMBL/GenBank/DDBJ databases">
        <authorList>
            <person name="Magalhaes I.L.F."/>
            <person name="Oliveira U."/>
            <person name="Santos F.R."/>
            <person name="Vidigal T.H.D.A."/>
            <person name="Brescovit A.D."/>
            <person name="Santos A.J."/>
        </authorList>
    </citation>
    <scope>NUCLEOTIDE SEQUENCE</scope>
</reference>
<evidence type="ECO:0000256" key="1">
    <source>
        <dbReference type="SAM" id="MobiDB-lite"/>
    </source>
</evidence>
<protein>
    <submittedName>
        <fullName evidence="2">Uncharacterized protein</fullName>
    </submittedName>
</protein>
<accession>A0A0K8S330</accession>
<evidence type="ECO:0000313" key="2">
    <source>
        <dbReference type="EMBL" id="JAG47623.1"/>
    </source>
</evidence>
<feature type="non-terminal residue" evidence="2">
    <location>
        <position position="1"/>
    </location>
</feature>
<proteinExistence type="predicted"/>
<feature type="compositionally biased region" description="Low complexity" evidence="1">
    <location>
        <begin position="70"/>
        <end position="80"/>
    </location>
</feature>
<dbReference type="AlphaFoldDB" id="A0A0K8S330"/>
<name>A0A0K8S330_LYGHE</name>
<sequence>RVIIRPAGTAVVELDQPISKSQKGPTVVQPAVHSITTPAVGFRALHSHHHLVQSAYPGSFSVHPYPIQGPAAIPISSPTSPHHETETQPEEEQQEQEFQQFPQQEQQ</sequence>
<organism evidence="2">
    <name type="scientific">Lygus hesperus</name>
    <name type="common">Western plant bug</name>
    <dbReference type="NCBI Taxonomy" id="30085"/>
    <lineage>
        <taxon>Eukaryota</taxon>
        <taxon>Metazoa</taxon>
        <taxon>Ecdysozoa</taxon>
        <taxon>Arthropoda</taxon>
        <taxon>Hexapoda</taxon>
        <taxon>Insecta</taxon>
        <taxon>Pterygota</taxon>
        <taxon>Neoptera</taxon>
        <taxon>Paraneoptera</taxon>
        <taxon>Hemiptera</taxon>
        <taxon>Heteroptera</taxon>
        <taxon>Panheteroptera</taxon>
        <taxon>Cimicomorpha</taxon>
        <taxon>Miridae</taxon>
        <taxon>Mirini</taxon>
        <taxon>Lygus</taxon>
    </lineage>
</organism>
<dbReference type="EMBL" id="GBRD01018204">
    <property type="protein sequence ID" value="JAG47623.1"/>
    <property type="molecule type" value="Transcribed_RNA"/>
</dbReference>